<organism evidence="1 2">
    <name type="scientific">Mycena indigotica</name>
    <dbReference type="NCBI Taxonomy" id="2126181"/>
    <lineage>
        <taxon>Eukaryota</taxon>
        <taxon>Fungi</taxon>
        <taxon>Dikarya</taxon>
        <taxon>Basidiomycota</taxon>
        <taxon>Agaricomycotina</taxon>
        <taxon>Agaricomycetes</taxon>
        <taxon>Agaricomycetidae</taxon>
        <taxon>Agaricales</taxon>
        <taxon>Marasmiineae</taxon>
        <taxon>Mycenaceae</taxon>
        <taxon>Mycena</taxon>
    </lineage>
</organism>
<sequence>MAVRPIKWLLLLRVEEDMLSHPIVPLILATVALAVTNNSPRLDQAAEQLFHDRLYQTNLRGPRWTGNENQNTLTTTVATALQIAGLTVQTLNTSFSRWDPRWWSLSLKLTDGTTLGLPTTGYWPYSGDSGLQGVNARVKDAGSYALFPNQTANVNSLDLADANGSIVFFDNPSPTRNYSQPGYQVLGSSVPTAAIPELGNLTNPHWQSAKTLNFTHVKELGVVGVIASWVDTSDANGALQFLPNSGAPGNGSVHYDVPGLYVGNSTGETIRKLVQENRVQSATIVLDAPTVQATTTTVIGHLAGKSGSNDTVIVYTHSDGPSIIEENGPILLLTMAEYFASHPLSISVDFVMTTGHISGGHVNESSWMAARPDILANAKAAVVCEHFGALEWKDNHSSGKPVYEPTGQHEPMWTMVNSSSASDHLHQLYLDAFAGTNDALRMAMISPQTVNGVRSQWYGAGGSSLLGYSTIPTVGIIPQPDYLWAAMVDGGWSKLDVEMAITQVNVILKLIDSIDKQFVAG</sequence>
<dbReference type="SUPFAM" id="SSF53187">
    <property type="entry name" value="Zn-dependent exopeptidases"/>
    <property type="match status" value="1"/>
</dbReference>
<dbReference type="OrthoDB" id="4334193at2759"/>
<protein>
    <submittedName>
        <fullName evidence="1">Elongation factor 2</fullName>
    </submittedName>
</protein>
<dbReference type="Gene3D" id="3.40.630.10">
    <property type="entry name" value="Zn peptidases"/>
    <property type="match status" value="1"/>
</dbReference>
<accession>A0A8H6T2Y1</accession>
<name>A0A8H6T2Y1_9AGAR</name>
<keyword evidence="1" id="KW-0648">Protein biosynthesis</keyword>
<dbReference type="Proteomes" id="UP000636479">
    <property type="component" value="Unassembled WGS sequence"/>
</dbReference>
<evidence type="ECO:0000313" key="1">
    <source>
        <dbReference type="EMBL" id="KAF7309919.1"/>
    </source>
</evidence>
<keyword evidence="1" id="KW-0251">Elongation factor</keyword>
<dbReference type="AlphaFoldDB" id="A0A8H6T2Y1"/>
<dbReference type="EMBL" id="JACAZF010000003">
    <property type="protein sequence ID" value="KAF7309919.1"/>
    <property type="molecule type" value="Genomic_DNA"/>
</dbReference>
<dbReference type="Gene3D" id="3.50.30.30">
    <property type="match status" value="1"/>
</dbReference>
<reference evidence="1" key="1">
    <citation type="submission" date="2020-05" db="EMBL/GenBank/DDBJ databases">
        <title>Mycena genomes resolve the evolution of fungal bioluminescence.</title>
        <authorList>
            <person name="Tsai I.J."/>
        </authorList>
    </citation>
    <scope>NUCLEOTIDE SEQUENCE</scope>
    <source>
        <strain evidence="1">171206Taipei</strain>
    </source>
</reference>
<keyword evidence="2" id="KW-1185">Reference proteome</keyword>
<dbReference type="RefSeq" id="XP_037223369.1">
    <property type="nucleotide sequence ID" value="XM_037360484.1"/>
</dbReference>
<dbReference type="GeneID" id="59343000"/>
<dbReference type="GO" id="GO:0003746">
    <property type="term" value="F:translation elongation factor activity"/>
    <property type="evidence" value="ECO:0007669"/>
    <property type="project" value="UniProtKB-KW"/>
</dbReference>
<evidence type="ECO:0000313" key="2">
    <source>
        <dbReference type="Proteomes" id="UP000636479"/>
    </source>
</evidence>
<gene>
    <name evidence="1" type="ORF">MIND_00364200</name>
</gene>
<comment type="caution">
    <text evidence="1">The sequence shown here is derived from an EMBL/GenBank/DDBJ whole genome shotgun (WGS) entry which is preliminary data.</text>
</comment>
<proteinExistence type="predicted"/>